<dbReference type="STRING" id="1676925.ENSPKIP00000040176"/>
<feature type="disulfide bond" evidence="10">
    <location>
        <begin position="1258"/>
        <end position="1262"/>
    </location>
</feature>
<dbReference type="InterPro" id="IPR008979">
    <property type="entry name" value="Galactose-bd-like_sf"/>
</dbReference>
<dbReference type="PIRSF" id="PIRSF000354">
    <property type="entry name" value="Factors_V_VIII"/>
    <property type="match status" value="1"/>
</dbReference>
<dbReference type="PROSITE" id="PS01286">
    <property type="entry name" value="FA58C_2"/>
    <property type="match status" value="1"/>
</dbReference>
<dbReference type="Gene3D" id="2.60.120.260">
    <property type="entry name" value="Galactose-binding domain-like"/>
    <property type="match status" value="2"/>
</dbReference>
<dbReference type="GO" id="GO:0005576">
    <property type="term" value="C:extracellular region"/>
    <property type="evidence" value="ECO:0007669"/>
    <property type="project" value="UniProtKB-SubCell"/>
</dbReference>
<dbReference type="CDD" id="cd00057">
    <property type="entry name" value="FA58C"/>
    <property type="match status" value="2"/>
</dbReference>
<dbReference type="SUPFAM" id="SSF49503">
    <property type="entry name" value="Cupredoxins"/>
    <property type="match status" value="6"/>
</dbReference>
<dbReference type="FunFam" id="2.60.40.420:FF:000028">
    <property type="entry name" value="Ceruloplasmin"/>
    <property type="match status" value="1"/>
</dbReference>
<accession>A0A3B3TCZ6</accession>
<evidence type="ECO:0000313" key="14">
    <source>
        <dbReference type="Ensembl" id="ENSPKIP00000040176.1"/>
    </source>
</evidence>
<dbReference type="GO" id="GO:0005886">
    <property type="term" value="C:plasma membrane"/>
    <property type="evidence" value="ECO:0007669"/>
    <property type="project" value="TreeGrafter"/>
</dbReference>
<evidence type="ECO:0000313" key="15">
    <source>
        <dbReference type="Proteomes" id="UP000261540"/>
    </source>
</evidence>
<evidence type="ECO:0000256" key="1">
    <source>
        <dbReference type="ARBA" id="ARBA00004613"/>
    </source>
</evidence>
<keyword evidence="8 10" id="KW-1015">Disulfide bond</keyword>
<dbReference type="GO" id="GO:0016491">
    <property type="term" value="F:oxidoreductase activity"/>
    <property type="evidence" value="ECO:0007669"/>
    <property type="project" value="InterPro"/>
</dbReference>
<evidence type="ECO:0000256" key="3">
    <source>
        <dbReference type="ARBA" id="ARBA00022525"/>
    </source>
</evidence>
<keyword evidence="6" id="KW-0677">Repeat</keyword>
<feature type="disulfide bond" evidence="10">
    <location>
        <begin position="1380"/>
        <end position="1528"/>
    </location>
</feature>
<reference evidence="14" key="1">
    <citation type="submission" date="2025-08" db="UniProtKB">
        <authorList>
            <consortium name="Ensembl"/>
        </authorList>
    </citation>
    <scope>IDENTIFICATION</scope>
</reference>
<evidence type="ECO:0000256" key="4">
    <source>
        <dbReference type="ARBA" id="ARBA00022723"/>
    </source>
</evidence>
<dbReference type="Pfam" id="PF07731">
    <property type="entry name" value="Cu-oxidase_2"/>
    <property type="match status" value="1"/>
</dbReference>
<evidence type="ECO:0000256" key="6">
    <source>
        <dbReference type="ARBA" id="ARBA00022737"/>
    </source>
</evidence>
<evidence type="ECO:0000256" key="5">
    <source>
        <dbReference type="ARBA" id="ARBA00022729"/>
    </source>
</evidence>
<dbReference type="Proteomes" id="UP000261540">
    <property type="component" value="Unplaced"/>
</dbReference>
<evidence type="ECO:0000256" key="8">
    <source>
        <dbReference type="ARBA" id="ARBA00023157"/>
    </source>
</evidence>
<dbReference type="PANTHER" id="PTHR46806">
    <property type="entry name" value="F5/8 TYPE C DOMAIN-CONTAINING PROTEIN"/>
    <property type="match status" value="1"/>
</dbReference>
<dbReference type="PROSITE" id="PS01285">
    <property type="entry name" value="FA58C_1"/>
    <property type="match status" value="2"/>
</dbReference>
<feature type="domain" description="F5/8 type C" evidence="13">
    <location>
        <begin position="1380"/>
        <end position="1528"/>
    </location>
</feature>
<feature type="disulfide bond" evidence="10">
    <location>
        <begin position="1191"/>
        <end position="1217"/>
    </location>
</feature>
<dbReference type="InterPro" id="IPR011707">
    <property type="entry name" value="Cu-oxidase-like_N"/>
</dbReference>
<dbReference type="InterPro" id="IPR000421">
    <property type="entry name" value="FA58C"/>
</dbReference>
<keyword evidence="4" id="KW-0479">Metal-binding</keyword>
<dbReference type="PROSITE" id="PS00079">
    <property type="entry name" value="MULTICOPPER_OXIDASE1"/>
    <property type="match status" value="2"/>
</dbReference>
<dbReference type="GO" id="GO:0005507">
    <property type="term" value="F:copper ion binding"/>
    <property type="evidence" value="ECO:0007669"/>
    <property type="project" value="InterPro"/>
</dbReference>
<reference evidence="14" key="2">
    <citation type="submission" date="2025-09" db="UniProtKB">
        <authorList>
            <consortium name="Ensembl"/>
        </authorList>
    </citation>
    <scope>IDENTIFICATION</scope>
</reference>
<dbReference type="SMART" id="SM00231">
    <property type="entry name" value="FA58C"/>
    <property type="match status" value="2"/>
</dbReference>
<dbReference type="GeneTree" id="ENSGT00940000160294"/>
<keyword evidence="9" id="KW-0325">Glycoprotein</keyword>
<dbReference type="PANTHER" id="PTHR46806:SF7">
    <property type="entry name" value="COAGULATION FACTOR VIII"/>
    <property type="match status" value="1"/>
</dbReference>
<keyword evidence="3" id="KW-0964">Secreted</keyword>
<dbReference type="Gene3D" id="2.60.40.420">
    <property type="entry name" value="Cupredoxins - blue copper proteins"/>
    <property type="match status" value="4"/>
</dbReference>
<evidence type="ECO:0000256" key="9">
    <source>
        <dbReference type="ARBA" id="ARBA00023180"/>
    </source>
</evidence>
<keyword evidence="5 12" id="KW-0732">Signal</keyword>
<dbReference type="InterPro" id="IPR011706">
    <property type="entry name" value="Cu-oxidase_C"/>
</dbReference>
<feature type="disulfide bond" evidence="10">
    <location>
        <begin position="167"/>
        <end position="193"/>
    </location>
</feature>
<keyword evidence="7" id="KW-0106">Calcium</keyword>
<protein>
    <recommendedName>
        <fullName evidence="13">F5/8 type C domain-containing protein</fullName>
    </recommendedName>
</protein>
<dbReference type="Pfam" id="PF00754">
    <property type="entry name" value="F5_F8_type_C"/>
    <property type="match status" value="2"/>
</dbReference>
<evidence type="ECO:0000256" key="11">
    <source>
        <dbReference type="SAM" id="MobiDB-lite"/>
    </source>
</evidence>
<dbReference type="InterPro" id="IPR050633">
    <property type="entry name" value="Neuropilin_MCO_CoagFactor"/>
</dbReference>
<feature type="disulfide bond" evidence="10">
    <location>
        <begin position="528"/>
        <end position="554"/>
    </location>
</feature>
<dbReference type="GO" id="GO:0038023">
    <property type="term" value="F:signaling receptor activity"/>
    <property type="evidence" value="ECO:0007669"/>
    <property type="project" value="TreeGrafter"/>
</dbReference>
<dbReference type="FunFam" id="2.60.120.260:FF:000002">
    <property type="entry name" value="Coagulation factor VIII"/>
    <property type="match status" value="2"/>
</dbReference>
<dbReference type="FunFam" id="2.60.40.420:FF:000011">
    <property type="entry name" value="Coagulation factor VIII (Predicted)"/>
    <property type="match status" value="1"/>
</dbReference>
<feature type="disulfide bond" evidence="10">
    <location>
        <begin position="630"/>
        <end position="711"/>
    </location>
</feature>
<evidence type="ECO:0000256" key="12">
    <source>
        <dbReference type="SAM" id="SignalP"/>
    </source>
</evidence>
<keyword evidence="15" id="KW-1185">Reference proteome</keyword>
<feature type="disulfide bond" evidence="10">
    <location>
        <begin position="259"/>
        <end position="340"/>
    </location>
</feature>
<evidence type="ECO:0000259" key="13">
    <source>
        <dbReference type="PROSITE" id="PS50022"/>
    </source>
</evidence>
<evidence type="ECO:0000256" key="7">
    <source>
        <dbReference type="ARBA" id="ARBA00022837"/>
    </source>
</evidence>
<feature type="signal peptide" evidence="12">
    <location>
        <begin position="1"/>
        <end position="19"/>
    </location>
</feature>
<name>A0A3B3TCZ6_9TELE</name>
<feature type="chain" id="PRO_5017342409" description="F5/8 type C domain-containing protein" evidence="12">
    <location>
        <begin position="20"/>
        <end position="1691"/>
    </location>
</feature>
<proteinExistence type="inferred from homology"/>
<evidence type="ECO:0000256" key="10">
    <source>
        <dbReference type="PIRSR" id="PIRSR000354-1"/>
    </source>
</evidence>
<comment type="subcellular location">
    <subcellularLocation>
        <location evidence="1">Secreted</location>
    </subcellularLocation>
</comment>
<feature type="region of interest" description="Disordered" evidence="11">
    <location>
        <begin position="819"/>
        <end position="841"/>
    </location>
</feature>
<comment type="similarity">
    <text evidence="2">Belongs to the multicopper oxidase family.</text>
</comment>
<dbReference type="Pfam" id="PF07732">
    <property type="entry name" value="Cu-oxidase_3"/>
    <property type="match status" value="1"/>
</dbReference>
<feature type="domain" description="F5/8 type C" evidence="13">
    <location>
        <begin position="1533"/>
        <end position="1687"/>
    </location>
</feature>
<sequence length="1691" mass="192924">MNIQFIIILLSSCVNLSRSVVRELYIASEEIAWDYRGADNLETRSDQRRQLNSRDGSEQYAKAVYREYTDATFSTLKARPSSNGIQGPTIRAEVNDKVVVHFKNFASQSYSINPIGISYWKQSEGVGYDDATSAQEKEDDAVVPGGYYRYVWDILPSDGPTTTDPDCLTYSYSSQVDVVRDVNSGLIGAFLICKAGSLTSDGYQKIPEYILLFAVFDESRSWYGESGMSLERFQKTRQKKLYHTINGYVNSTLPGLKICQKSNVFWHLIGMGSSSEIHSIYFQEHTLQVKNHRKVFLEMTPMTFVTAEMKPVGVGNYIISCQIHSHQLAGMNAQFTVEDCPEAAQISKKSNFIQSDDYEYDISLEGLVSPILINSGLTPRSAVKLKPKTWVHYIAAEEIVWDYAPELSEADRTSDYTVRTPQRIGKEYKKAAYVEYTDASFRQQKTPNGGLLGPVLRGEVDDKIKVVFKNLASVPFNIYPNGLTSISPFGSRANVKDLRNYPVMPNDTFVYIWRITTEDGPTKADPRCLTRLYKSTINPVRDLATGLVGPLVVCYRKTLDKRGNVLMSDKEKHLMFTVFDENQSWYIDENIQKYVEDPSKVDPTDPNFYRSNVMYNVNGLMFNNLNFVTCLGDVTFWHVLNVGTQSDFLSVYFMGNTFERDKVYETVLTLFPMNGETVSMEMETVGEWEIGAFDPSAKSRGMSAKYTVKDCDRNHPLFDDSDYLEEYIQNIGRSAGRKNRTLAVRLCRKPVDKNTSTSARKNTTEDSHIHPFCEITYISLTPDGQSEVEGDIPEDVLREVLKQKHPMILQNGTENHLTLEPTGTHHKFIPEPSKAPGKRKKRTLSNHIFGGALTEVPTTTPSETEDEDSNVESPVLDAAPPLLKEKETELLNTSSEDLNMDAGFNKQLNRLEETSSNDHVEHKKNHTILVTSAMDTEPHNRQRGSGPLRMERGVEGIVGSKKMTKAQQKEMLEEKNLIPEQDDISEDNDIEDPTKDLDEVFSVSHPWANTSNSRNFTRRDSFFEYDDYSTEKDELNEINSLGLRATDGKYRNYYIAAVEVMWDYGLKKRRQVMKARDMLRAKRMYLPEYKKVVFRAYLDQDFMYPAPRGELEEHLGIMGPVIKTEINDVLIVTFKNLASKPFSFHLHGIFEKGQGEENEEANAEAVQPNEVRVYRRKITKRQGPSSKEFDCKSWAYYSNLNMERDFNSGLIGPIIVCKPHPLHPIDNIDLNVQEFHLLFTVFDETKSWYFEENINRFCPPPCSLKRNDPLFESGNKFSAINGYTAETLPGLLVAQHQRVRWHLLNMGGSGELHAVHFHGLPFTVRSDQEHRMGIYSLYPGVFGTVEMRPVMAGTWMVECSIGEHQLSGMRAKLLVYSPECIEPLGMRTGRISDSQITDSGHYGDWEARLARLELPGSVNAWSGINRMSWIQVDLKRPMLVHKIRTQGAKHSFSESFIVMYNVSYSQDSVTWKTYKGKSTKPTMIFTGNIDGSKIKENVFSPPILGRFIRVHPIDYNNRPTLRMELYGCDLNSCLMPLGMEKMRIPNHCISASSFLHKLFLSWSPSLARINLEGTANAWRPKTNNPYEWIQVDFLRVKRVTGVVTQGARSFLTHMMVTEFTVSMSNNGRVWTSVLEEDTKMEKVFQGNDRYDEEALNVFEPPLFTRYIRIQPRGWYNEIALRLEFLGCDTQE</sequence>
<feature type="region of interest" description="Disordered" evidence="11">
    <location>
        <begin position="853"/>
        <end position="874"/>
    </location>
</feature>
<evidence type="ECO:0000256" key="2">
    <source>
        <dbReference type="ARBA" id="ARBA00010609"/>
    </source>
</evidence>
<dbReference type="PROSITE" id="PS50022">
    <property type="entry name" value="FA58C_3"/>
    <property type="match status" value="2"/>
</dbReference>
<dbReference type="Ensembl" id="ENSPKIT00000021194.1">
    <property type="protein sequence ID" value="ENSPKIP00000040176.1"/>
    <property type="gene ID" value="ENSPKIG00000017243.1"/>
</dbReference>
<dbReference type="InterPro" id="IPR008972">
    <property type="entry name" value="Cupredoxin"/>
</dbReference>
<organism evidence="14 15">
    <name type="scientific">Paramormyrops kingsleyae</name>
    <dbReference type="NCBI Taxonomy" id="1676925"/>
    <lineage>
        <taxon>Eukaryota</taxon>
        <taxon>Metazoa</taxon>
        <taxon>Chordata</taxon>
        <taxon>Craniata</taxon>
        <taxon>Vertebrata</taxon>
        <taxon>Euteleostomi</taxon>
        <taxon>Actinopterygii</taxon>
        <taxon>Neopterygii</taxon>
        <taxon>Teleostei</taxon>
        <taxon>Osteoglossocephala</taxon>
        <taxon>Osteoglossomorpha</taxon>
        <taxon>Osteoglossiformes</taxon>
        <taxon>Mormyridae</taxon>
        <taxon>Paramormyrops</taxon>
    </lineage>
</organism>
<dbReference type="InterPro" id="IPR033138">
    <property type="entry name" value="Cu_oxidase_CS"/>
</dbReference>
<dbReference type="SUPFAM" id="SSF49785">
    <property type="entry name" value="Galactose-binding domain-like"/>
    <property type="match status" value="2"/>
</dbReference>
<dbReference type="InterPro" id="IPR024715">
    <property type="entry name" value="Factor_5/8-like"/>
</dbReference>